<dbReference type="PANTHER" id="PTHR30367">
    <property type="entry name" value="P-HYDROXYBENZOIC ACID EFFLUX PUMP SUBUNIT AAEA-RELATED"/>
    <property type="match status" value="1"/>
</dbReference>
<proteinExistence type="inferred from homology"/>
<evidence type="ECO:0000256" key="4">
    <source>
        <dbReference type="ARBA" id="ARBA00022989"/>
    </source>
</evidence>
<feature type="domain" description="Multidrug resistance protein MdtA-like alpha-helical hairpin" evidence="6">
    <location>
        <begin position="87"/>
        <end position="153"/>
    </location>
</feature>
<dbReference type="KEGG" id="mno:Mnod_1856"/>
<dbReference type="eggNOG" id="COG1566">
    <property type="taxonomic scope" value="Bacteria"/>
</dbReference>
<sequence length="316" mass="34331">MTRFLAFVGRFAVTGLLLLAALVVGAALWDYYLEAPWTRDGRVRAEVVGVAPDVSGLVRAVEVRDNQEVKRGDVLFRIDPERFALALRQAEAVVAGRKATLTQAEADLARYQQLSDNVVSQQRLEAALATEQGARAAYDQAVADRDLAKLNLARSEVRASVNGRISNLELRPGTYVATGKAVMALVDSDTLHVEGYFEETKLDRIRIGDPVTVHLMGDSHDFTGRVESVAAGIEDRERSAGANLLANVNPTFAWVRLAQRVPVRVALDPTPEAARLTAGRTATVVVHPGGTAEPRPLDGLWRRWEALKGNLAAHKG</sequence>
<dbReference type="Gene3D" id="2.40.50.100">
    <property type="match status" value="1"/>
</dbReference>
<dbReference type="AlphaFoldDB" id="B8IS34"/>
<dbReference type="InterPro" id="IPR058634">
    <property type="entry name" value="AaeA-lik-b-barrel"/>
</dbReference>
<dbReference type="HOGENOM" id="CLU_018816_15_2_5"/>
<organism evidence="9 10">
    <name type="scientific">Methylobacterium nodulans (strain LMG 21967 / CNCM I-2342 / ORS 2060)</name>
    <dbReference type="NCBI Taxonomy" id="460265"/>
    <lineage>
        <taxon>Bacteria</taxon>
        <taxon>Pseudomonadati</taxon>
        <taxon>Pseudomonadota</taxon>
        <taxon>Alphaproteobacteria</taxon>
        <taxon>Hyphomicrobiales</taxon>
        <taxon>Methylobacteriaceae</taxon>
        <taxon>Methylobacterium</taxon>
    </lineage>
</organism>
<dbReference type="SUPFAM" id="SSF111369">
    <property type="entry name" value="HlyD-like secretion proteins"/>
    <property type="match status" value="1"/>
</dbReference>
<dbReference type="GO" id="GO:0022857">
    <property type="term" value="F:transmembrane transporter activity"/>
    <property type="evidence" value="ECO:0007669"/>
    <property type="project" value="InterPro"/>
</dbReference>
<dbReference type="InterPro" id="IPR058625">
    <property type="entry name" value="MdtA-like_BSH"/>
</dbReference>
<dbReference type="RefSeq" id="WP_015928537.1">
    <property type="nucleotide sequence ID" value="NC_011894.1"/>
</dbReference>
<dbReference type="OrthoDB" id="9811754at2"/>
<dbReference type="NCBIfam" id="TIGR01730">
    <property type="entry name" value="RND_mfp"/>
    <property type="match status" value="1"/>
</dbReference>
<dbReference type="Pfam" id="PF25876">
    <property type="entry name" value="HH_MFP_RND"/>
    <property type="match status" value="1"/>
</dbReference>
<dbReference type="InterPro" id="IPR050393">
    <property type="entry name" value="MFP_Efflux_Pump"/>
</dbReference>
<evidence type="ECO:0000256" key="2">
    <source>
        <dbReference type="ARBA" id="ARBA00009477"/>
    </source>
</evidence>
<dbReference type="PANTHER" id="PTHR30367:SF12">
    <property type="entry name" value="P-HYDROXYBENZOIC ACID EFFLUX PUMP SUBUNIT AAEA"/>
    <property type="match status" value="1"/>
</dbReference>
<dbReference type="GO" id="GO:0016020">
    <property type="term" value="C:membrane"/>
    <property type="evidence" value="ECO:0007669"/>
    <property type="project" value="InterPro"/>
</dbReference>
<evidence type="ECO:0000256" key="5">
    <source>
        <dbReference type="ARBA" id="ARBA00023136"/>
    </source>
</evidence>
<dbReference type="Proteomes" id="UP000008207">
    <property type="component" value="Chromosome"/>
</dbReference>
<feature type="domain" description="Multidrug resistance protein MdtA-like barrel-sandwich hybrid" evidence="7">
    <location>
        <begin position="47"/>
        <end position="187"/>
    </location>
</feature>
<name>B8IS34_METNO</name>
<evidence type="ECO:0000313" key="10">
    <source>
        <dbReference type="Proteomes" id="UP000008207"/>
    </source>
</evidence>
<evidence type="ECO:0000259" key="8">
    <source>
        <dbReference type="Pfam" id="PF25963"/>
    </source>
</evidence>
<evidence type="ECO:0000256" key="3">
    <source>
        <dbReference type="ARBA" id="ARBA00022692"/>
    </source>
</evidence>
<dbReference type="Gene3D" id="2.40.30.170">
    <property type="match status" value="1"/>
</dbReference>
<comment type="subcellular location">
    <subcellularLocation>
        <location evidence="1">Membrane</location>
        <topology evidence="1">Single-pass membrane protein</topology>
    </subcellularLocation>
</comment>
<evidence type="ECO:0000259" key="7">
    <source>
        <dbReference type="Pfam" id="PF25917"/>
    </source>
</evidence>
<keyword evidence="10" id="KW-1185">Reference proteome</keyword>
<evidence type="ECO:0000313" key="9">
    <source>
        <dbReference type="EMBL" id="ACL56846.1"/>
    </source>
</evidence>
<comment type="similarity">
    <text evidence="2">Belongs to the membrane fusion protein (MFP) (TC 8.A.1) family.</text>
</comment>
<keyword evidence="3" id="KW-0812">Transmembrane</keyword>
<evidence type="ECO:0000259" key="6">
    <source>
        <dbReference type="Pfam" id="PF25876"/>
    </source>
</evidence>
<gene>
    <name evidence="9" type="ordered locus">Mnod_1856</name>
</gene>
<dbReference type="STRING" id="460265.Mnod_1856"/>
<reference evidence="9 10" key="1">
    <citation type="submission" date="2009-01" db="EMBL/GenBank/DDBJ databases">
        <title>Complete sequence of chromosome of Methylobacterium nodulans ORS 2060.</title>
        <authorList>
            <consortium name="US DOE Joint Genome Institute"/>
            <person name="Lucas S."/>
            <person name="Copeland A."/>
            <person name="Lapidus A."/>
            <person name="Glavina del Rio T."/>
            <person name="Dalin E."/>
            <person name="Tice H."/>
            <person name="Bruce D."/>
            <person name="Goodwin L."/>
            <person name="Pitluck S."/>
            <person name="Sims D."/>
            <person name="Brettin T."/>
            <person name="Detter J.C."/>
            <person name="Han C."/>
            <person name="Larimer F."/>
            <person name="Land M."/>
            <person name="Hauser L."/>
            <person name="Kyrpides N."/>
            <person name="Ivanova N."/>
            <person name="Marx C.J."/>
            <person name="Richardson P."/>
        </authorList>
    </citation>
    <scope>NUCLEOTIDE SEQUENCE [LARGE SCALE GENOMIC DNA]</scope>
    <source>
        <strain evidence="10">LMG 21967 / CNCM I-2342 / ORS 2060</strain>
    </source>
</reference>
<protein>
    <submittedName>
        <fullName evidence="9">Efflux transporter, RND family, MFP subunit</fullName>
    </submittedName>
</protein>
<evidence type="ECO:0000256" key="1">
    <source>
        <dbReference type="ARBA" id="ARBA00004167"/>
    </source>
</evidence>
<accession>B8IS34</accession>
<dbReference type="InterPro" id="IPR058624">
    <property type="entry name" value="MdtA-like_HH"/>
</dbReference>
<dbReference type="EMBL" id="CP001349">
    <property type="protein sequence ID" value="ACL56846.1"/>
    <property type="molecule type" value="Genomic_DNA"/>
</dbReference>
<dbReference type="Pfam" id="PF25963">
    <property type="entry name" value="Beta-barrel_AAEA"/>
    <property type="match status" value="1"/>
</dbReference>
<keyword evidence="4" id="KW-1133">Transmembrane helix</keyword>
<dbReference type="InterPro" id="IPR006143">
    <property type="entry name" value="RND_pump_MFP"/>
</dbReference>
<feature type="domain" description="p-hydroxybenzoic acid efflux pump subunit AaeA-like beta-barrel" evidence="8">
    <location>
        <begin position="190"/>
        <end position="287"/>
    </location>
</feature>
<keyword evidence="5" id="KW-0472">Membrane</keyword>
<dbReference type="Pfam" id="PF25917">
    <property type="entry name" value="BSH_RND"/>
    <property type="match status" value="1"/>
</dbReference>